<gene>
    <name evidence="1" type="ORF">E4Q08_02500</name>
</gene>
<sequence length="290" mass="30532">MTFDDIRAGADGALHTADDVFLHPIAGAKVYILGLEGHVVYTDANGYFHLDQLPAGDVKLAVDGRTATNTPAGSFYPEMVMDLTIEVGYDNTVMGSMGTHDAMAANEDRQEVYLPRLQTAILQSVSNTENTEVGVDAVSAPNLTDEQRVQLKLEVQPGTLIDADGNVMTSGQVGISTVPPELVRDMPPPGVLQHTLDITIQAPGVAAFATPLEITFPNVFDAAPGTKLNFLSFDHTTGKLVIEGTATVSADGLSVTTDPGDGNYQAGVAWGDACRLCLHAGVWAAVRGPN</sequence>
<evidence type="ECO:0000313" key="2">
    <source>
        <dbReference type="Proteomes" id="UP000886469"/>
    </source>
</evidence>
<protein>
    <submittedName>
        <fullName evidence="1">Uncharacterized protein</fullName>
    </submittedName>
</protein>
<dbReference type="InterPro" id="IPR008969">
    <property type="entry name" value="CarboxyPept-like_regulatory"/>
</dbReference>
<dbReference type="Proteomes" id="UP000886469">
    <property type="component" value="Unassembled WGS sequence"/>
</dbReference>
<dbReference type="SUPFAM" id="SSF49464">
    <property type="entry name" value="Carboxypeptidase regulatory domain-like"/>
    <property type="match status" value="1"/>
</dbReference>
<dbReference type="RefSeq" id="WP_169069205.1">
    <property type="nucleotide sequence ID" value="NZ_SPMX01000006.1"/>
</dbReference>
<comment type="caution">
    <text evidence="1">The sequence shown here is derived from an EMBL/GenBank/DDBJ whole genome shotgun (WGS) entry which is preliminary data.</text>
</comment>
<reference evidence="1" key="1">
    <citation type="submission" date="2019-03" db="EMBL/GenBank/DDBJ databases">
        <title>Metabolic reconstructions from genomes of highly enriched 'Candidatus Accumulibacter' and 'Candidatus Competibacter' bioreactor populations.</title>
        <authorList>
            <person name="Annavajhala M.K."/>
            <person name="Welles L."/>
            <person name="Abbas B."/>
            <person name="Sorokin D."/>
            <person name="Park H."/>
            <person name="Van Loosdrecht M."/>
            <person name="Chandran K."/>
        </authorList>
    </citation>
    <scope>NUCLEOTIDE SEQUENCE</scope>
    <source>
        <strain evidence="1">SBR_L</strain>
    </source>
</reference>
<keyword evidence="2" id="KW-1185">Reference proteome</keyword>
<name>A0ABX1T3J1_9PROT</name>
<proteinExistence type="predicted"/>
<organism evidence="1 2">
    <name type="scientific">Candidatus Accumulibacter contiguus</name>
    <dbReference type="NCBI Taxonomy" id="2954381"/>
    <lineage>
        <taxon>Bacteria</taxon>
        <taxon>Pseudomonadati</taxon>
        <taxon>Pseudomonadota</taxon>
        <taxon>Betaproteobacteria</taxon>
        <taxon>Candidatus Accumulibacter</taxon>
    </lineage>
</organism>
<accession>A0ABX1T3J1</accession>
<evidence type="ECO:0000313" key="1">
    <source>
        <dbReference type="EMBL" id="NMQ04210.1"/>
    </source>
</evidence>
<dbReference type="EMBL" id="SPMX01000006">
    <property type="protein sequence ID" value="NMQ04210.1"/>
    <property type="molecule type" value="Genomic_DNA"/>
</dbReference>